<evidence type="ECO:0000256" key="15">
    <source>
        <dbReference type="SAM" id="SignalP"/>
    </source>
</evidence>
<evidence type="ECO:0000256" key="12">
    <source>
        <dbReference type="ARBA" id="ARBA00022989"/>
    </source>
</evidence>
<dbReference type="GO" id="GO:0016020">
    <property type="term" value="C:membrane"/>
    <property type="evidence" value="ECO:0007669"/>
    <property type="project" value="UniProtKB-SubCell"/>
</dbReference>
<feature type="chain" id="PRO_5041968732" description="RING-type E3 ubiquitin transferase" evidence="15">
    <location>
        <begin position="25"/>
        <end position="237"/>
    </location>
</feature>
<feature type="signal peptide" evidence="15">
    <location>
        <begin position="1"/>
        <end position="24"/>
    </location>
</feature>
<evidence type="ECO:0000313" key="18">
    <source>
        <dbReference type="Proteomes" id="UP001202328"/>
    </source>
</evidence>
<keyword evidence="13" id="KW-0472">Membrane</keyword>
<dbReference type="EMBL" id="JAJJMB010001778">
    <property type="protein sequence ID" value="KAI3955242.1"/>
    <property type="molecule type" value="Genomic_DNA"/>
</dbReference>
<feature type="domain" description="Wall-associated receptor kinase galacturonan-binding" evidence="16">
    <location>
        <begin position="28"/>
        <end position="97"/>
    </location>
</feature>
<evidence type="ECO:0000313" key="17">
    <source>
        <dbReference type="EMBL" id="KAI3955242.1"/>
    </source>
</evidence>
<evidence type="ECO:0000256" key="13">
    <source>
        <dbReference type="ARBA" id="ARBA00023136"/>
    </source>
</evidence>
<keyword evidence="8 15" id="KW-0732">Signal</keyword>
<dbReference type="EC" id="2.3.2.27" evidence="4"/>
<accession>A0AAD4XVR5</accession>
<proteinExistence type="inferred from homology"/>
<name>A0AAD4XVR5_9MAGN</name>
<sequence length="237" mass="26297">MLSSKSFSLSSLILFLCFLSTVTGQKNCARVHCNTFGNEPEIAYPFGNKDLQGVGCGYQGFNVTCNTLGKTVLKLSQAGEFFVRKIDYVKKEITLYDQKNCLARRLQQQNLNVNLFPFKAYAYKQYNFFNCPTSVTRSDPNVGTIAIIPCLSNPTNTVLVTISLSVDVDSYTAEVLVAGGCEIGASVNIPIPFSAITKISSYDFRKDDLHLTWVEPETSEDGKKGKLLLNQISLYMF</sequence>
<dbReference type="InterPro" id="IPR046948">
    <property type="entry name" value="ATL20-22-like"/>
</dbReference>
<evidence type="ECO:0000256" key="2">
    <source>
        <dbReference type="ARBA" id="ARBA00004167"/>
    </source>
</evidence>
<evidence type="ECO:0000256" key="6">
    <source>
        <dbReference type="ARBA" id="ARBA00022692"/>
    </source>
</evidence>
<keyword evidence="7" id="KW-0479">Metal-binding</keyword>
<comment type="catalytic activity">
    <reaction evidence="1">
        <text>S-ubiquitinyl-[E2 ubiquitin-conjugating enzyme]-L-cysteine + [acceptor protein]-L-lysine = [E2 ubiquitin-conjugating enzyme]-L-cysteine + N(6)-ubiquitinyl-[acceptor protein]-L-lysine.</text>
        <dbReference type="EC" id="2.3.2.27"/>
    </reaction>
</comment>
<evidence type="ECO:0000256" key="7">
    <source>
        <dbReference type="ARBA" id="ARBA00022723"/>
    </source>
</evidence>
<dbReference type="GO" id="GO:0030247">
    <property type="term" value="F:polysaccharide binding"/>
    <property type="evidence" value="ECO:0007669"/>
    <property type="project" value="InterPro"/>
</dbReference>
<dbReference type="PANTHER" id="PTHR46279">
    <property type="entry name" value="RING/U-BOX SUPERFAMILY PROTEIN"/>
    <property type="match status" value="1"/>
</dbReference>
<evidence type="ECO:0000256" key="1">
    <source>
        <dbReference type="ARBA" id="ARBA00000900"/>
    </source>
</evidence>
<evidence type="ECO:0000256" key="10">
    <source>
        <dbReference type="ARBA" id="ARBA00022786"/>
    </source>
</evidence>
<keyword evidence="12" id="KW-1133">Transmembrane helix</keyword>
<evidence type="ECO:0000256" key="8">
    <source>
        <dbReference type="ARBA" id="ARBA00022729"/>
    </source>
</evidence>
<evidence type="ECO:0000256" key="9">
    <source>
        <dbReference type="ARBA" id="ARBA00022771"/>
    </source>
</evidence>
<comment type="pathway">
    <text evidence="3">Protein modification; protein ubiquitination.</text>
</comment>
<keyword evidence="9" id="KW-0863">Zinc-finger</keyword>
<comment type="caution">
    <text evidence="17">The sequence shown here is derived from an EMBL/GenBank/DDBJ whole genome shotgun (WGS) entry which is preliminary data.</text>
</comment>
<comment type="subcellular location">
    <subcellularLocation>
        <location evidence="2">Membrane</location>
        <topology evidence="2">Single-pass membrane protein</topology>
    </subcellularLocation>
</comment>
<evidence type="ECO:0000259" key="16">
    <source>
        <dbReference type="Pfam" id="PF13947"/>
    </source>
</evidence>
<evidence type="ECO:0000256" key="3">
    <source>
        <dbReference type="ARBA" id="ARBA00004906"/>
    </source>
</evidence>
<organism evidence="17 18">
    <name type="scientific">Papaver atlanticum</name>
    <dbReference type="NCBI Taxonomy" id="357466"/>
    <lineage>
        <taxon>Eukaryota</taxon>
        <taxon>Viridiplantae</taxon>
        <taxon>Streptophyta</taxon>
        <taxon>Embryophyta</taxon>
        <taxon>Tracheophyta</taxon>
        <taxon>Spermatophyta</taxon>
        <taxon>Magnoliopsida</taxon>
        <taxon>Ranunculales</taxon>
        <taxon>Papaveraceae</taxon>
        <taxon>Papaveroideae</taxon>
        <taxon>Papaver</taxon>
    </lineage>
</organism>
<evidence type="ECO:0000256" key="11">
    <source>
        <dbReference type="ARBA" id="ARBA00022833"/>
    </source>
</evidence>
<comment type="similarity">
    <text evidence="14">Belongs to the RING-type zinc finger family. ATL subfamily.</text>
</comment>
<keyword evidence="18" id="KW-1185">Reference proteome</keyword>
<keyword evidence="5" id="KW-0808">Transferase</keyword>
<keyword evidence="11" id="KW-0862">Zinc</keyword>
<evidence type="ECO:0000256" key="14">
    <source>
        <dbReference type="ARBA" id="ARBA00024209"/>
    </source>
</evidence>
<reference evidence="17" key="1">
    <citation type="submission" date="2022-04" db="EMBL/GenBank/DDBJ databases">
        <title>A functionally conserved STORR gene fusion in Papaver species that diverged 16.8 million years ago.</title>
        <authorList>
            <person name="Catania T."/>
        </authorList>
    </citation>
    <scope>NUCLEOTIDE SEQUENCE</scope>
    <source>
        <strain evidence="17">S-188037</strain>
    </source>
</reference>
<dbReference type="PANTHER" id="PTHR46279:SF2">
    <property type="entry name" value="RING-H2 FINGER PROTEIN ATL21A-RELATED"/>
    <property type="match status" value="1"/>
</dbReference>
<dbReference type="Pfam" id="PF13947">
    <property type="entry name" value="GUB_WAK_bind"/>
    <property type="match status" value="1"/>
</dbReference>
<dbReference type="Proteomes" id="UP001202328">
    <property type="component" value="Unassembled WGS sequence"/>
</dbReference>
<dbReference type="GO" id="GO:0061630">
    <property type="term" value="F:ubiquitin protein ligase activity"/>
    <property type="evidence" value="ECO:0007669"/>
    <property type="project" value="UniProtKB-EC"/>
</dbReference>
<protein>
    <recommendedName>
        <fullName evidence="4">RING-type E3 ubiquitin transferase</fullName>
        <ecNumber evidence="4">2.3.2.27</ecNumber>
    </recommendedName>
</protein>
<keyword evidence="6" id="KW-0812">Transmembrane</keyword>
<keyword evidence="10" id="KW-0833">Ubl conjugation pathway</keyword>
<dbReference type="InterPro" id="IPR025287">
    <property type="entry name" value="WAK_GUB"/>
</dbReference>
<dbReference type="AlphaFoldDB" id="A0AAD4XVR5"/>
<gene>
    <name evidence="17" type="ORF">MKW98_020875</name>
</gene>
<dbReference type="GO" id="GO:0008270">
    <property type="term" value="F:zinc ion binding"/>
    <property type="evidence" value="ECO:0007669"/>
    <property type="project" value="UniProtKB-KW"/>
</dbReference>
<evidence type="ECO:0000256" key="4">
    <source>
        <dbReference type="ARBA" id="ARBA00012483"/>
    </source>
</evidence>
<evidence type="ECO:0000256" key="5">
    <source>
        <dbReference type="ARBA" id="ARBA00022679"/>
    </source>
</evidence>